<dbReference type="EMBL" id="BAAADB010000004">
    <property type="protein sequence ID" value="GAA0501423.1"/>
    <property type="molecule type" value="Genomic_DNA"/>
</dbReference>
<keyword evidence="3" id="KW-1185">Reference proteome</keyword>
<sequence length="679" mass="70869">MRHLPLFVCAALIGCAPSTPPAPSPGPTLAPGTSRPRLELLGYVQVTADTDPQGSRVQWLDAAALRPQTLDPATGVQFRTVTTPTPFVNDPVRGERYLHSTLQVHAPERRNVYLLAVDTPQTISDTAFTSVRSDDGTLLGEAAARAVKPAHRMSAPGAAHPAGSDLVVFTETELTARTGGGPAPFPWGFAARVCLNAACTAYTRTFHPEPTGTLSYAGRVTLAFKVPLSGTATPRSVSGTFAVYQESAEDIRVTQTTEEQASGTVAGLNAPNAQALPATFRVTHFPGSSIPFGARLNAVRTSGPASAPTGSLFALADPCAAPSGAQDPCFTPVLGRFEMYGSDLQTNGQNTVLFGERSGSGLSWETLVGPQQTSFPGLPSYRASAVLQSDRVLTGHTVPDTFSQVFQIDRWFLSGAADPAFGSVTVPYELDYETGNAYSDLPLSFHPLTGGDTLVVAPYQRNSAACDGFSCFSFPVDSGLRTLVITSSGQQATGHPLDDLRASVWTGSQPRSPSCSGYGQVAVTLMDSVSTSTLITFSAQGTVTRTLPRTNLLACRVQPNGNTLVVTGGTSPRLLTVTGGGLTDVALVPGGFQNRRVDAAAFHDDGHLVLGVQTNAAPPATAECSPSGSCGPLRPVGPLDSSLNAVNIDTAGRPLTLVSTNPLPEDGGPPTLTLTRWVR</sequence>
<evidence type="ECO:0000313" key="2">
    <source>
        <dbReference type="EMBL" id="GAA0501423.1"/>
    </source>
</evidence>
<proteinExistence type="predicted"/>
<dbReference type="PROSITE" id="PS51257">
    <property type="entry name" value="PROKAR_LIPOPROTEIN"/>
    <property type="match status" value="1"/>
</dbReference>
<reference evidence="3" key="1">
    <citation type="journal article" date="2019" name="Int. J. Syst. Evol. Microbiol.">
        <title>The Global Catalogue of Microorganisms (GCM) 10K type strain sequencing project: providing services to taxonomists for standard genome sequencing and annotation.</title>
        <authorList>
            <consortium name="The Broad Institute Genomics Platform"/>
            <consortium name="The Broad Institute Genome Sequencing Center for Infectious Disease"/>
            <person name="Wu L."/>
            <person name="Ma J."/>
        </authorList>
    </citation>
    <scope>NUCLEOTIDE SEQUENCE [LARGE SCALE GENOMIC DNA]</scope>
    <source>
        <strain evidence="3">JCM 14368</strain>
    </source>
</reference>
<name>A0ABP3LJ54_9DEIO</name>
<feature type="region of interest" description="Disordered" evidence="1">
    <location>
        <begin position="657"/>
        <end position="679"/>
    </location>
</feature>
<evidence type="ECO:0000313" key="3">
    <source>
        <dbReference type="Proteomes" id="UP001500191"/>
    </source>
</evidence>
<dbReference type="Proteomes" id="UP001500191">
    <property type="component" value="Unassembled WGS sequence"/>
</dbReference>
<protein>
    <submittedName>
        <fullName evidence="2">Uncharacterized protein</fullName>
    </submittedName>
</protein>
<accession>A0ABP3LJ54</accession>
<gene>
    <name evidence="2" type="ORF">GCM10008937_06110</name>
</gene>
<evidence type="ECO:0000256" key="1">
    <source>
        <dbReference type="SAM" id="MobiDB-lite"/>
    </source>
</evidence>
<dbReference type="RefSeq" id="WP_343755937.1">
    <property type="nucleotide sequence ID" value="NZ_BAAADB010000004.1"/>
</dbReference>
<dbReference type="SUPFAM" id="SSF63825">
    <property type="entry name" value="YWTD domain"/>
    <property type="match status" value="1"/>
</dbReference>
<organism evidence="2 3">
    <name type="scientific">Deinococcus depolymerans</name>
    <dbReference type="NCBI Taxonomy" id="392408"/>
    <lineage>
        <taxon>Bacteria</taxon>
        <taxon>Thermotogati</taxon>
        <taxon>Deinococcota</taxon>
        <taxon>Deinococci</taxon>
        <taxon>Deinococcales</taxon>
        <taxon>Deinococcaceae</taxon>
        <taxon>Deinococcus</taxon>
    </lineage>
</organism>
<comment type="caution">
    <text evidence="2">The sequence shown here is derived from an EMBL/GenBank/DDBJ whole genome shotgun (WGS) entry which is preliminary data.</text>
</comment>